<sequence>MLVEKNAPASAGLRVRVEKGGCAGWQYTMKVDEPGPADQIYTHQGVSLIVDPESLVFLNESRIDYVEALNDSGFRVENPNAARNCGCGTSFEPKAA</sequence>
<dbReference type="Proteomes" id="UP000321577">
    <property type="component" value="Unassembled WGS sequence"/>
</dbReference>
<feature type="domain" description="Core" evidence="1">
    <location>
        <begin position="9"/>
        <end position="88"/>
    </location>
</feature>
<organism evidence="2 3">
    <name type="scientific">Brevifollis gellanilyticus</name>
    <dbReference type="NCBI Taxonomy" id="748831"/>
    <lineage>
        <taxon>Bacteria</taxon>
        <taxon>Pseudomonadati</taxon>
        <taxon>Verrucomicrobiota</taxon>
        <taxon>Verrucomicrobiia</taxon>
        <taxon>Verrucomicrobiales</taxon>
        <taxon>Verrucomicrobiaceae</taxon>
    </lineage>
</organism>
<dbReference type="GO" id="GO:0005506">
    <property type="term" value="F:iron ion binding"/>
    <property type="evidence" value="ECO:0007669"/>
    <property type="project" value="TreeGrafter"/>
</dbReference>
<proteinExistence type="predicted"/>
<protein>
    <recommendedName>
        <fullName evidence="1">Core domain-containing protein</fullName>
    </recommendedName>
</protein>
<dbReference type="SUPFAM" id="SSF89360">
    <property type="entry name" value="HesB-like domain"/>
    <property type="match status" value="1"/>
</dbReference>
<dbReference type="Gene3D" id="2.60.300.12">
    <property type="entry name" value="HesB-like domain"/>
    <property type="match status" value="1"/>
</dbReference>
<dbReference type="AlphaFoldDB" id="A0A512MFG4"/>
<dbReference type="GO" id="GO:0016226">
    <property type="term" value="P:iron-sulfur cluster assembly"/>
    <property type="evidence" value="ECO:0007669"/>
    <property type="project" value="InterPro"/>
</dbReference>
<name>A0A512MFG4_9BACT</name>
<dbReference type="InterPro" id="IPR016092">
    <property type="entry name" value="ATAP"/>
</dbReference>
<dbReference type="GO" id="GO:0051539">
    <property type="term" value="F:4 iron, 4 sulfur cluster binding"/>
    <property type="evidence" value="ECO:0007669"/>
    <property type="project" value="TreeGrafter"/>
</dbReference>
<dbReference type="EMBL" id="BKAG01000050">
    <property type="protein sequence ID" value="GEP45468.1"/>
    <property type="molecule type" value="Genomic_DNA"/>
</dbReference>
<keyword evidence="3" id="KW-1185">Reference proteome</keyword>
<comment type="caution">
    <text evidence="2">The sequence shown here is derived from an EMBL/GenBank/DDBJ whole genome shotgun (WGS) entry which is preliminary data.</text>
</comment>
<gene>
    <name evidence="2" type="ORF">BGE01nite_47590</name>
</gene>
<evidence type="ECO:0000259" key="1">
    <source>
        <dbReference type="Pfam" id="PF01521"/>
    </source>
</evidence>
<dbReference type="PROSITE" id="PS01152">
    <property type="entry name" value="HESB"/>
    <property type="match status" value="1"/>
</dbReference>
<dbReference type="InterPro" id="IPR035903">
    <property type="entry name" value="HesB-like_dom_sf"/>
</dbReference>
<dbReference type="InterPro" id="IPR000361">
    <property type="entry name" value="ATAP_core_dom"/>
</dbReference>
<dbReference type="InterPro" id="IPR017870">
    <property type="entry name" value="FeS_cluster_insertion_CS"/>
</dbReference>
<evidence type="ECO:0000313" key="3">
    <source>
        <dbReference type="Proteomes" id="UP000321577"/>
    </source>
</evidence>
<evidence type="ECO:0000313" key="2">
    <source>
        <dbReference type="EMBL" id="GEP45468.1"/>
    </source>
</evidence>
<reference evidence="2 3" key="1">
    <citation type="submission" date="2019-07" db="EMBL/GenBank/DDBJ databases">
        <title>Whole genome shotgun sequence of Brevifollis gellanilyticus NBRC 108608.</title>
        <authorList>
            <person name="Hosoyama A."/>
            <person name="Uohara A."/>
            <person name="Ohji S."/>
            <person name="Ichikawa N."/>
        </authorList>
    </citation>
    <scope>NUCLEOTIDE SEQUENCE [LARGE SCALE GENOMIC DNA]</scope>
    <source>
        <strain evidence="2 3">NBRC 108608</strain>
    </source>
</reference>
<dbReference type="PANTHER" id="PTHR43011">
    <property type="entry name" value="IRON-SULFUR CLUSTER ASSEMBLY 2 HOMOLOG, MITOCHONDRIAL"/>
    <property type="match status" value="1"/>
</dbReference>
<dbReference type="GO" id="GO:0051537">
    <property type="term" value="F:2 iron, 2 sulfur cluster binding"/>
    <property type="evidence" value="ECO:0007669"/>
    <property type="project" value="TreeGrafter"/>
</dbReference>
<accession>A0A512MFG4</accession>
<dbReference type="PANTHER" id="PTHR43011:SF1">
    <property type="entry name" value="IRON-SULFUR CLUSTER ASSEMBLY 2 HOMOLOG, MITOCHONDRIAL"/>
    <property type="match status" value="1"/>
</dbReference>
<dbReference type="NCBIfam" id="TIGR00049">
    <property type="entry name" value="iron-sulfur cluster assembly accessory protein"/>
    <property type="match status" value="1"/>
</dbReference>
<dbReference type="Pfam" id="PF01521">
    <property type="entry name" value="Fe-S_biosyn"/>
    <property type="match status" value="1"/>
</dbReference>